<keyword evidence="5 8" id="KW-0238">DNA-binding</keyword>
<evidence type="ECO:0000313" key="13">
    <source>
        <dbReference type="EMBL" id="KOM26806.1"/>
    </source>
</evidence>
<evidence type="ECO:0000256" key="7">
    <source>
        <dbReference type="ARBA" id="ARBA00023242"/>
    </source>
</evidence>
<dbReference type="PANTHER" id="PTHR31992:SF311">
    <property type="entry name" value="DOF ZINC FINGER PROTEIN"/>
    <property type="match status" value="1"/>
</dbReference>
<evidence type="ECO:0000256" key="1">
    <source>
        <dbReference type="ARBA" id="ARBA00022723"/>
    </source>
</evidence>
<dbReference type="Pfam" id="PF02701">
    <property type="entry name" value="Zn_ribbon_Dof"/>
    <property type="match status" value="1"/>
</dbReference>
<feature type="compositionally biased region" description="Pro residues" evidence="10">
    <location>
        <begin position="1"/>
        <end position="10"/>
    </location>
</feature>
<feature type="compositionally biased region" description="Polar residues" evidence="10">
    <location>
        <begin position="12"/>
        <end position="35"/>
    </location>
</feature>
<dbReference type="InterPro" id="IPR045174">
    <property type="entry name" value="Dof"/>
</dbReference>
<reference evidence="14" key="1">
    <citation type="journal article" date="2015" name="Proc. Natl. Acad. Sci. U.S.A.">
        <title>Genome sequencing of adzuki bean (Vigna angularis) provides insight into high starch and low fat accumulation and domestication.</title>
        <authorList>
            <person name="Yang K."/>
            <person name="Tian Z."/>
            <person name="Chen C."/>
            <person name="Luo L."/>
            <person name="Zhao B."/>
            <person name="Wang Z."/>
            <person name="Yu L."/>
            <person name="Li Y."/>
            <person name="Sun Y."/>
            <person name="Li W."/>
            <person name="Chen Y."/>
            <person name="Li Y."/>
            <person name="Zhang Y."/>
            <person name="Ai D."/>
            <person name="Zhao J."/>
            <person name="Shang C."/>
            <person name="Ma Y."/>
            <person name="Wu B."/>
            <person name="Wang M."/>
            <person name="Gao L."/>
            <person name="Sun D."/>
            <person name="Zhang P."/>
            <person name="Guo F."/>
            <person name="Wang W."/>
            <person name="Li Y."/>
            <person name="Wang J."/>
            <person name="Varshney R.K."/>
            <person name="Wang J."/>
            <person name="Ling H.Q."/>
            <person name="Wan P."/>
        </authorList>
    </citation>
    <scope>NUCLEOTIDE SEQUENCE</scope>
    <source>
        <strain evidence="14">cv. Jingnong 6</strain>
    </source>
</reference>
<evidence type="ECO:0000256" key="6">
    <source>
        <dbReference type="ARBA" id="ARBA00023163"/>
    </source>
</evidence>
<dbReference type="STRING" id="3914.A0A0L9T8V2"/>
<feature type="domain" description="Dof-type" evidence="11">
    <location>
        <begin position="39"/>
        <end position="93"/>
    </location>
</feature>
<dbReference type="PROSITE" id="PS01361">
    <property type="entry name" value="ZF_DOF_1"/>
    <property type="match status" value="1"/>
</dbReference>
<feature type="compositionally biased region" description="Polar residues" evidence="10">
    <location>
        <begin position="318"/>
        <end position="327"/>
    </location>
</feature>
<name>A0A0L9T8V2_PHAAN</name>
<dbReference type="OMA" id="WFFDNSF"/>
<keyword evidence="2 8" id="KW-0863">Zinc-finger</keyword>
<evidence type="ECO:0000256" key="9">
    <source>
        <dbReference type="RuleBase" id="RU369094"/>
    </source>
</evidence>
<dbReference type="EMBL" id="JABFOF010000010">
    <property type="protein sequence ID" value="KAG2376662.1"/>
    <property type="molecule type" value="Genomic_DNA"/>
</dbReference>
<keyword evidence="6 9" id="KW-0804">Transcription</keyword>
<dbReference type="InterPro" id="IPR003851">
    <property type="entry name" value="Znf_Dof"/>
</dbReference>
<evidence type="ECO:0000313" key="12">
    <source>
        <dbReference type="EMBL" id="KAG2376662.1"/>
    </source>
</evidence>
<evidence type="ECO:0000313" key="15">
    <source>
        <dbReference type="Proteomes" id="UP000743370"/>
    </source>
</evidence>
<organism evidence="13 14">
    <name type="scientific">Phaseolus angularis</name>
    <name type="common">Azuki bean</name>
    <name type="synonym">Vigna angularis</name>
    <dbReference type="NCBI Taxonomy" id="3914"/>
    <lineage>
        <taxon>Eukaryota</taxon>
        <taxon>Viridiplantae</taxon>
        <taxon>Streptophyta</taxon>
        <taxon>Embryophyta</taxon>
        <taxon>Tracheophyta</taxon>
        <taxon>Spermatophyta</taxon>
        <taxon>Magnoliopsida</taxon>
        <taxon>eudicotyledons</taxon>
        <taxon>Gunneridae</taxon>
        <taxon>Pentapetalae</taxon>
        <taxon>rosids</taxon>
        <taxon>fabids</taxon>
        <taxon>Fabales</taxon>
        <taxon>Fabaceae</taxon>
        <taxon>Papilionoideae</taxon>
        <taxon>50 kb inversion clade</taxon>
        <taxon>NPAAA clade</taxon>
        <taxon>indigoferoid/millettioid clade</taxon>
        <taxon>Phaseoleae</taxon>
        <taxon>Vigna</taxon>
    </lineage>
</organism>
<dbReference type="Proteomes" id="UP000053144">
    <property type="component" value="Unassembled WGS sequence"/>
</dbReference>
<comment type="function">
    <text evidence="9">Transcription factor that binds specifically to a 5'-AA[AG]G-3' consensus core sequence.</text>
</comment>
<dbReference type="GO" id="GO:0003700">
    <property type="term" value="F:DNA-binding transcription factor activity"/>
    <property type="evidence" value="ECO:0007669"/>
    <property type="project" value="UniProtKB-UniRule"/>
</dbReference>
<dbReference type="GO" id="GO:0005634">
    <property type="term" value="C:nucleus"/>
    <property type="evidence" value="ECO:0007669"/>
    <property type="project" value="UniProtKB-SubCell"/>
</dbReference>
<dbReference type="GO" id="GO:0003677">
    <property type="term" value="F:DNA binding"/>
    <property type="evidence" value="ECO:0007669"/>
    <property type="project" value="UniProtKB-UniRule"/>
</dbReference>
<feature type="region of interest" description="Disordered" evidence="10">
    <location>
        <begin position="1"/>
        <end position="41"/>
    </location>
</feature>
<evidence type="ECO:0000256" key="2">
    <source>
        <dbReference type="ARBA" id="ARBA00022771"/>
    </source>
</evidence>
<gene>
    <name evidence="12" type="ORF">HKW66_Vig0242920</name>
    <name evidence="13" type="ORF">LR48_Vigan319s000500</name>
</gene>
<dbReference type="OrthoDB" id="1927254at2759"/>
<reference evidence="12 15" key="3">
    <citation type="submission" date="2020-05" db="EMBL/GenBank/DDBJ databases">
        <title>Vigna angularis (adzuki bean) Var. LongXiaoDou No. 4 denovo assembly.</title>
        <authorList>
            <person name="Xiang H."/>
        </authorList>
    </citation>
    <scope>NUCLEOTIDE SEQUENCE [LARGE SCALE GENOMIC DNA]</scope>
    <source>
        <tissue evidence="12">Leaf</tissue>
    </source>
</reference>
<dbReference type="PANTHER" id="PTHR31992">
    <property type="entry name" value="DOF ZINC FINGER PROTEIN DOF1.4-RELATED"/>
    <property type="match status" value="1"/>
</dbReference>
<dbReference type="AlphaFoldDB" id="A0A0L9T8V2"/>
<reference evidence="13" key="2">
    <citation type="submission" date="2015-02" db="EMBL/GenBank/DDBJ databases">
        <authorList>
            <person name="Chooi Y.-H."/>
        </authorList>
    </citation>
    <scope>NUCLEOTIDE SEQUENCE</scope>
    <source>
        <tissue evidence="13">Seedling</tissue>
    </source>
</reference>
<keyword evidence="3 9" id="KW-0862">Zinc</keyword>
<dbReference type="PROSITE" id="PS50884">
    <property type="entry name" value="ZF_DOF_2"/>
    <property type="match status" value="1"/>
</dbReference>
<dbReference type="Proteomes" id="UP000743370">
    <property type="component" value="Unassembled WGS sequence"/>
</dbReference>
<evidence type="ECO:0000256" key="3">
    <source>
        <dbReference type="ARBA" id="ARBA00022833"/>
    </source>
</evidence>
<dbReference type="Gramene" id="KOM26806">
    <property type="protein sequence ID" value="KOM26806"/>
    <property type="gene ID" value="LR48_Vigan319s000500"/>
</dbReference>
<accession>A0A0L9T8V2</accession>
<evidence type="ECO:0000256" key="10">
    <source>
        <dbReference type="SAM" id="MobiDB-lite"/>
    </source>
</evidence>
<keyword evidence="4 9" id="KW-0805">Transcription regulation</keyword>
<keyword evidence="7 8" id="KW-0539">Nucleus</keyword>
<dbReference type="EMBL" id="KQ258342">
    <property type="protein sequence ID" value="KOM26806.1"/>
    <property type="molecule type" value="Genomic_DNA"/>
</dbReference>
<dbReference type="KEGG" id="var:108320068"/>
<keyword evidence="1 9" id="KW-0479">Metal-binding</keyword>
<evidence type="ECO:0000259" key="11">
    <source>
        <dbReference type="PROSITE" id="PS50884"/>
    </source>
</evidence>
<protein>
    <recommendedName>
        <fullName evidence="9">Dof zinc finger protein</fullName>
    </recommendedName>
</protein>
<feature type="region of interest" description="Disordered" evidence="10">
    <location>
        <begin position="304"/>
        <end position="341"/>
    </location>
</feature>
<sequence length="341" mass="36776">MSPDDIPPSKPATATTTDQETQSSGGRKGSSTRPQEQGLKCPRCDSPNTKFCYYNNYSLTQPRHFCKTCRRYWTKGGALRNVPIGGGCRKNKKVRSSRLSCDSKDSGSSSSDLGGLKFLHTLPPSMDFHLGGLPFPRLHHHPPATYNQFSSFGDTSSPSCFNLDPSPGTTSSSFAALNYPFSYNGAIQGMSAMNVHSGHASSIESLSSINQDLHWKLQQQRLAMLFGGDNGQKDHGGNGGVSPTINHLENQTQKPQPILFQNLEVSKHGIFPVENSRKENGPCGDTHTPSTEWFFGNSYASVTPPTATTTSSGGPGNDNASNWSSGVNAWGDVPQQYTALP</sequence>
<proteinExistence type="predicted"/>
<evidence type="ECO:0000256" key="5">
    <source>
        <dbReference type="ARBA" id="ARBA00023125"/>
    </source>
</evidence>
<evidence type="ECO:0000313" key="14">
    <source>
        <dbReference type="Proteomes" id="UP000053144"/>
    </source>
</evidence>
<comment type="subcellular location">
    <subcellularLocation>
        <location evidence="8 9">Nucleus</location>
    </subcellularLocation>
</comment>
<evidence type="ECO:0000256" key="4">
    <source>
        <dbReference type="ARBA" id="ARBA00023015"/>
    </source>
</evidence>
<evidence type="ECO:0000256" key="8">
    <source>
        <dbReference type="PROSITE-ProRule" id="PRU00071"/>
    </source>
</evidence>
<dbReference type="GO" id="GO:0008270">
    <property type="term" value="F:zinc ion binding"/>
    <property type="evidence" value="ECO:0007669"/>
    <property type="project" value="UniProtKB-KW"/>
</dbReference>